<keyword evidence="1" id="KW-0812">Transmembrane</keyword>
<keyword evidence="1" id="KW-0472">Membrane</keyword>
<dbReference type="EMBL" id="CP022295">
    <property type="protein sequence ID" value="QSR27536.1"/>
    <property type="molecule type" value="Genomic_DNA"/>
</dbReference>
<keyword evidence="3" id="KW-1185">Reference proteome</keyword>
<name>A0ABX7PNN6_9ACTN</name>
<evidence type="ECO:0000256" key="1">
    <source>
        <dbReference type="SAM" id="Phobius"/>
    </source>
</evidence>
<dbReference type="Proteomes" id="UP000662818">
    <property type="component" value="Chromosome"/>
</dbReference>
<proteinExistence type="predicted"/>
<organism evidence="2 3">
    <name type="scientific">Nocardioides aromaticivorans</name>
    <dbReference type="NCBI Taxonomy" id="200618"/>
    <lineage>
        <taxon>Bacteria</taxon>
        <taxon>Bacillati</taxon>
        <taxon>Actinomycetota</taxon>
        <taxon>Actinomycetes</taxon>
        <taxon>Propionibacteriales</taxon>
        <taxon>Nocardioidaceae</taxon>
        <taxon>Nocardioides</taxon>
    </lineage>
</organism>
<evidence type="ECO:0008006" key="4">
    <source>
        <dbReference type="Google" id="ProtNLM"/>
    </source>
</evidence>
<protein>
    <recommendedName>
        <fullName evidence="4">Septum formation-related domain-containing protein</fullName>
    </recommendedName>
</protein>
<gene>
    <name evidence="2" type="ORF">CFH99_18090</name>
</gene>
<evidence type="ECO:0000313" key="2">
    <source>
        <dbReference type="EMBL" id="QSR27536.1"/>
    </source>
</evidence>
<sequence length="220" mass="23667">MGGHAPATVTDATAGWALAWSILSCCYIGNVVSTVMALRVLSHARLTGEDRGKGLAIAALAINALGLGSLVVTGYVLAVFGTSETTTAYDALPPVNADPAVVMSIGDLEYGDCLVDPSFRDEEGDVRRVECDTRHDVEVFEMLPVDVVDFPGEKAIERRARACYRKAFSTFVGIAYARSELEVTWFAPSSEGWSSDLQYVACLLVDPKGPLDESLYHAQR</sequence>
<reference evidence="2 3" key="1">
    <citation type="submission" date="2017-06" db="EMBL/GenBank/DDBJ databases">
        <title>Complete Genome Sequence of the Soil Carbazole-Degrading Bacterium Nocardioides aromaticivorans IC177.</title>
        <authorList>
            <person name="Vejarano F."/>
            <person name="Suzuki-Minakuchi C."/>
            <person name="Ohtsubo Y."/>
            <person name="Tsuda M."/>
            <person name="Okada K."/>
            <person name="Nojiri H."/>
        </authorList>
    </citation>
    <scope>NUCLEOTIDE SEQUENCE [LARGE SCALE GENOMIC DNA]</scope>
    <source>
        <strain evidence="2 3">IC177</strain>
    </source>
</reference>
<accession>A0ABX7PNN6</accession>
<feature type="transmembrane region" description="Helical" evidence="1">
    <location>
        <begin position="54"/>
        <end position="78"/>
    </location>
</feature>
<evidence type="ECO:0000313" key="3">
    <source>
        <dbReference type="Proteomes" id="UP000662818"/>
    </source>
</evidence>
<feature type="transmembrane region" description="Helical" evidence="1">
    <location>
        <begin position="20"/>
        <end position="42"/>
    </location>
</feature>
<keyword evidence="1" id="KW-1133">Transmembrane helix</keyword>